<evidence type="ECO:0000313" key="9">
    <source>
        <dbReference type="EMBL" id="JAI63844.1"/>
    </source>
</evidence>
<dbReference type="EMBL" id="GDRN01070598">
    <property type="protein sequence ID" value="JAI63844.1"/>
    <property type="molecule type" value="Transcribed_RNA"/>
</dbReference>
<evidence type="ECO:0000256" key="1">
    <source>
        <dbReference type="ARBA" id="ARBA00010728"/>
    </source>
</evidence>
<evidence type="ECO:0000256" key="5">
    <source>
        <dbReference type="ARBA" id="ARBA00022840"/>
    </source>
</evidence>
<dbReference type="InterPro" id="IPR045864">
    <property type="entry name" value="aa-tRNA-synth_II/BPL/LPL"/>
</dbReference>
<sequence>MKTLIMNLARTHFSLIRVLPQQTYSCIRTLCASTRDPNRRIQRPKLNYEYLYNPDNTKYIERLIKHRKNVGDIHKVLQLRQKLGSVSESSHEFQLLQEELEKEALNIPNDASPHLWAYGEEPKVLEYVNPKPQFSFTPLELGQLGQRLDILRTENLGNVTGTRSYFFKGALAELEHALVKYSVSHLLKKGFTLMSVPDLLYSEIIEGCGMNTQGEHSQVYHIVGPREGVCLAGTAEMSLGGYLRGRQLETHKLPLKLAAVSRCYRAESSGQAEERGIYRVHAFTKVEMFGATAADTGQESHDLYSEMVLLQKELFSRLGIHFQVLDMPLHDLGAPAYTKTDIEAWMPGRGMYGEISSASNCTDYQSARLNITYKDASGRERLVHTVNGTACAVPRLVIALCETFQDSDGNISLPPSLHPYLPGLSKICPPSTPCRTTWLRQKSFQGTIVPPGEGT</sequence>
<dbReference type="GO" id="GO:0005524">
    <property type="term" value="F:ATP binding"/>
    <property type="evidence" value="ECO:0007669"/>
    <property type="project" value="UniProtKB-KW"/>
</dbReference>
<keyword evidence="4" id="KW-0547">Nucleotide-binding</keyword>
<evidence type="ECO:0000256" key="7">
    <source>
        <dbReference type="ARBA" id="ARBA00031113"/>
    </source>
</evidence>
<organism evidence="9">
    <name type="scientific">Scylla olivacea</name>
    <name type="common">Orange mud crab</name>
    <name type="synonym">Cancer olivacea</name>
    <dbReference type="NCBI Taxonomy" id="85551"/>
    <lineage>
        <taxon>Eukaryota</taxon>
        <taxon>Metazoa</taxon>
        <taxon>Ecdysozoa</taxon>
        <taxon>Arthropoda</taxon>
        <taxon>Crustacea</taxon>
        <taxon>Multicrustacea</taxon>
        <taxon>Malacostraca</taxon>
        <taxon>Eumalacostraca</taxon>
        <taxon>Eucarida</taxon>
        <taxon>Decapoda</taxon>
        <taxon>Pleocyemata</taxon>
        <taxon>Brachyura</taxon>
        <taxon>Eubrachyura</taxon>
        <taxon>Portunoidea</taxon>
        <taxon>Portunidae</taxon>
        <taxon>Portuninae</taxon>
        <taxon>Scylla</taxon>
    </lineage>
</organism>
<dbReference type="Gene3D" id="3.30.930.10">
    <property type="entry name" value="Bira Bifunctional Protein, Domain 2"/>
    <property type="match status" value="1"/>
</dbReference>
<evidence type="ECO:0000256" key="4">
    <source>
        <dbReference type="ARBA" id="ARBA00022741"/>
    </source>
</evidence>
<reference evidence="9" key="1">
    <citation type="submission" date="2015-09" db="EMBL/GenBank/DDBJ databases">
        <title>Scylla olivacea transcriptome.</title>
        <authorList>
            <person name="Ikhwanuddin M."/>
        </authorList>
    </citation>
    <scope>NUCLEOTIDE SEQUENCE</scope>
</reference>
<comment type="similarity">
    <text evidence="1">Belongs to the class-II aminoacyl-tRNA synthetase family. Type-1 seryl-tRNA synthetase subfamily.</text>
</comment>
<evidence type="ECO:0000256" key="2">
    <source>
        <dbReference type="ARBA" id="ARBA00012840"/>
    </source>
</evidence>
<evidence type="ECO:0000256" key="3">
    <source>
        <dbReference type="ARBA" id="ARBA00022598"/>
    </source>
</evidence>
<dbReference type="PRINTS" id="PR00981">
    <property type="entry name" value="TRNASYNTHSER"/>
</dbReference>
<keyword evidence="6" id="KW-0030">Aminoacyl-tRNA synthetase</keyword>
<dbReference type="InterPro" id="IPR006195">
    <property type="entry name" value="aa-tRNA-synth_II"/>
</dbReference>
<dbReference type="Pfam" id="PF00587">
    <property type="entry name" value="tRNA-synt_2b"/>
    <property type="match status" value="1"/>
</dbReference>
<dbReference type="InterPro" id="IPR002317">
    <property type="entry name" value="Ser-tRNA-ligase_type_1"/>
</dbReference>
<evidence type="ECO:0000256" key="6">
    <source>
        <dbReference type="ARBA" id="ARBA00023146"/>
    </source>
</evidence>
<evidence type="ECO:0000259" key="8">
    <source>
        <dbReference type="PROSITE" id="PS50862"/>
    </source>
</evidence>
<dbReference type="AlphaFoldDB" id="A0A0P4WDV0"/>
<dbReference type="FunFam" id="3.30.930.10:FF:000078">
    <property type="entry name" value="Seryl-tRNA synthetase"/>
    <property type="match status" value="1"/>
</dbReference>
<feature type="domain" description="Aminoacyl-transfer RNA synthetases class-II family profile" evidence="8">
    <location>
        <begin position="186"/>
        <end position="414"/>
    </location>
</feature>
<dbReference type="InterPro" id="IPR002314">
    <property type="entry name" value="aa-tRNA-synt_IIb"/>
</dbReference>
<keyword evidence="3" id="KW-0436">Ligase</keyword>
<name>A0A0P4WDV0_SCYOL</name>
<dbReference type="SUPFAM" id="SSF55681">
    <property type="entry name" value="Class II aaRS and biotin synthetases"/>
    <property type="match status" value="1"/>
</dbReference>
<dbReference type="GO" id="GO:0004828">
    <property type="term" value="F:serine-tRNA ligase activity"/>
    <property type="evidence" value="ECO:0007669"/>
    <property type="project" value="UniProtKB-EC"/>
</dbReference>
<protein>
    <recommendedName>
        <fullName evidence="2">serine--tRNA ligase</fullName>
        <ecNumber evidence="2">6.1.1.11</ecNumber>
    </recommendedName>
    <alternativeName>
        <fullName evidence="7">Seryl-tRNA synthetase</fullName>
    </alternativeName>
</protein>
<dbReference type="PANTHER" id="PTHR11778">
    <property type="entry name" value="SERYL-TRNA SYNTHETASE"/>
    <property type="match status" value="1"/>
</dbReference>
<accession>A0A0P4WDV0</accession>
<proteinExistence type="inferred from homology"/>
<dbReference type="PROSITE" id="PS50862">
    <property type="entry name" value="AA_TRNA_LIGASE_II"/>
    <property type="match status" value="1"/>
</dbReference>
<dbReference type="EC" id="6.1.1.11" evidence="2"/>
<keyword evidence="5" id="KW-0067">ATP-binding</keyword>
<dbReference type="GO" id="GO:0006434">
    <property type="term" value="P:seryl-tRNA aminoacylation"/>
    <property type="evidence" value="ECO:0007669"/>
    <property type="project" value="InterPro"/>
</dbReference>